<proteinExistence type="predicted"/>
<evidence type="ECO:0000313" key="1">
    <source>
        <dbReference type="EMBL" id="QCT70838.1"/>
    </source>
</evidence>
<dbReference type="RefSeq" id="WP_096919580.1">
    <property type="nucleotide sequence ID" value="NZ_CP029487.1"/>
</dbReference>
<dbReference type="InterPro" id="IPR021145">
    <property type="entry name" value="Portal_protein_SPP1_Gp6-like"/>
</dbReference>
<name>A0A4P9C5U1_EUBML</name>
<organism evidence="1 2">
    <name type="scientific">Eubacterium maltosivorans</name>
    <dbReference type="NCBI Taxonomy" id="2041044"/>
    <lineage>
        <taxon>Bacteria</taxon>
        <taxon>Bacillati</taxon>
        <taxon>Bacillota</taxon>
        <taxon>Clostridia</taxon>
        <taxon>Eubacteriales</taxon>
        <taxon>Eubacteriaceae</taxon>
        <taxon>Eubacterium</taxon>
    </lineage>
</organism>
<dbReference type="KEGG" id="emt:CPZ25_005675"/>
<keyword evidence="2" id="KW-1185">Reference proteome</keyword>
<dbReference type="Pfam" id="PF05133">
    <property type="entry name" value="SPP1_portal"/>
    <property type="match status" value="1"/>
</dbReference>
<reference evidence="1 2" key="1">
    <citation type="submission" date="2018-05" db="EMBL/GenBank/DDBJ databases">
        <title>Genome comparison of Eubacterium sp.</title>
        <authorList>
            <person name="Feng Y."/>
            <person name="Sanchez-Andrea I."/>
            <person name="Stams A.J.M."/>
            <person name="De Vos W.M."/>
        </authorList>
    </citation>
    <scope>NUCLEOTIDE SEQUENCE [LARGE SCALE GENOMIC DNA]</scope>
    <source>
        <strain evidence="1 2">YI</strain>
    </source>
</reference>
<evidence type="ECO:0000313" key="2">
    <source>
        <dbReference type="Proteomes" id="UP000218387"/>
    </source>
</evidence>
<dbReference type="EMBL" id="CP029487">
    <property type="protein sequence ID" value="QCT70838.1"/>
    <property type="molecule type" value="Genomic_DNA"/>
</dbReference>
<dbReference type="AlphaFoldDB" id="A0A4P9C5U1"/>
<dbReference type="Proteomes" id="UP000218387">
    <property type="component" value="Chromosome"/>
</dbReference>
<sequence length="544" mass="60255">MLAQIVQWSKNIIDQLIPMKGGVTDVGATVSPAMIRGIENWTVLYNNAPLWVSKRDLIFTLGLPGSIASELSRLTTIEMKSEITGSPRADYLNDVYQGFLEDIRTYLEYGCAKGGLVLKPYFDGESISIDFVQADSFVPVSFDSSGRMTAAVFVDVKRRGGQVFRRFEGHKINSNGYTVINKAYASKNERILGSEIPLSAVDEWAALEPTAFLKGVKIPLYGYFRVPKANRVDNSSPLGVSVFATADEAHMFEVADRQYSRIIQEYKLKEPAVFADASLYDMDSFGNPILPGGMEKLYRTLDIKNGLKSEPFYKEYSPDIRDQSLFNGLNKYLQRIEFECGLAYGTLSDVQMVDKTATEIKASKQRSYSTVSDLQKALRRALEDLIDAMNVYADQWNLTPAGNYEISFNFDDSIIVDTETEQAIRMQEVAAGILKPEEYLKWRYGVTDEQALEMMPDTEESFDVGLSVSGPNSGGTVEAERSNEVEAAEEIAGKTLNGAQTQSLLGIIGQYSKGELTIGQTINLISVAIGISKEEAKKIIEGSE</sequence>
<gene>
    <name evidence="1" type="ORF">CPZ25_005675</name>
</gene>
<protein>
    <submittedName>
        <fullName evidence="1">Phage portal protein</fullName>
    </submittedName>
</protein>
<accession>A0A4P9C5U1</accession>